<dbReference type="SUPFAM" id="SSF51206">
    <property type="entry name" value="cAMP-binding domain-like"/>
    <property type="match status" value="2"/>
</dbReference>
<dbReference type="RefSeq" id="WP_394839973.1">
    <property type="nucleotide sequence ID" value="NZ_CP089929.1"/>
</dbReference>
<organism evidence="2 3">
    <name type="scientific">Pendulispora rubella</name>
    <dbReference type="NCBI Taxonomy" id="2741070"/>
    <lineage>
        <taxon>Bacteria</taxon>
        <taxon>Pseudomonadati</taxon>
        <taxon>Myxococcota</taxon>
        <taxon>Myxococcia</taxon>
        <taxon>Myxococcales</taxon>
        <taxon>Sorangiineae</taxon>
        <taxon>Pendulisporaceae</taxon>
        <taxon>Pendulispora</taxon>
    </lineage>
</organism>
<accession>A0ABZ2LHA1</accession>
<dbReference type="InterPro" id="IPR014710">
    <property type="entry name" value="RmlC-like_jellyroll"/>
</dbReference>
<feature type="domain" description="Cyclic nucleotide-binding" evidence="1">
    <location>
        <begin position="18"/>
        <end position="64"/>
    </location>
</feature>
<evidence type="ECO:0000259" key="1">
    <source>
        <dbReference type="PROSITE" id="PS50042"/>
    </source>
</evidence>
<gene>
    <name evidence="2" type="ORF">LVJ94_24085</name>
</gene>
<dbReference type="PROSITE" id="PS50042">
    <property type="entry name" value="CNMP_BINDING_3"/>
    <property type="match status" value="2"/>
</dbReference>
<dbReference type="Gene3D" id="2.60.120.10">
    <property type="entry name" value="Jelly Rolls"/>
    <property type="match status" value="2"/>
</dbReference>
<sequence length="350" mass="38868">MHFVDRIDRLLFLRTVPLFGDLPQERLALLSEHMNELFVPADTVFQREGNTTDQLRIVVEGNVQGFLQTGETWNMPGHAVLGVFEFFAGRSHQSLRTTSDTVMLQISTLALRGILEDYFDVVVHTFRGLTRILMHFIGEYGFEVPLRDITTPPNPPPIPTNPDVVDQILILRHVSLFQGASVDGLAALCRTTRIVHFTPGERIWQSGDVETWGGVVLSGSMTTRNNTLMKKAGEMTLGPLSPPGLLELLAHRPRFYDAYAGNDLIFLRIDLDDLYDALEDHFDMTMECLGAFAAAAMTVFERIGRARLDQLRQAGAAPTISFVVDGSTIAVPRASSSLFEAPPESVRSAR</sequence>
<reference evidence="2" key="1">
    <citation type="submission" date="2021-12" db="EMBL/GenBank/DDBJ databases">
        <title>Discovery of the Pendulisporaceae a myxobacterial family with distinct sporulation behavior and unique specialized metabolism.</title>
        <authorList>
            <person name="Garcia R."/>
            <person name="Popoff A."/>
            <person name="Bader C.D."/>
            <person name="Loehr J."/>
            <person name="Walesch S."/>
            <person name="Walt C."/>
            <person name="Boldt J."/>
            <person name="Bunk B."/>
            <person name="Haeckl F.J.F.P.J."/>
            <person name="Gunesch A.P."/>
            <person name="Birkelbach J."/>
            <person name="Nuebel U."/>
            <person name="Pietschmann T."/>
            <person name="Bach T."/>
            <person name="Mueller R."/>
        </authorList>
    </citation>
    <scope>NUCLEOTIDE SEQUENCE</scope>
    <source>
        <strain evidence="2">MSr11367</strain>
    </source>
</reference>
<dbReference type="PANTHER" id="PTHR23011:SF28">
    <property type="entry name" value="CYCLIC NUCLEOTIDE-BINDING DOMAIN CONTAINING PROTEIN"/>
    <property type="match status" value="1"/>
</dbReference>
<dbReference type="CDD" id="cd00038">
    <property type="entry name" value="CAP_ED"/>
    <property type="match status" value="1"/>
</dbReference>
<evidence type="ECO:0000313" key="3">
    <source>
        <dbReference type="Proteomes" id="UP001374803"/>
    </source>
</evidence>
<evidence type="ECO:0000313" key="2">
    <source>
        <dbReference type="EMBL" id="WXB10296.1"/>
    </source>
</evidence>
<dbReference type="Proteomes" id="UP001374803">
    <property type="component" value="Chromosome"/>
</dbReference>
<name>A0ABZ2LHA1_9BACT</name>
<protein>
    <recommendedName>
        <fullName evidence="1">Cyclic nucleotide-binding domain-containing protein</fullName>
    </recommendedName>
</protein>
<dbReference type="InterPro" id="IPR018490">
    <property type="entry name" value="cNMP-bd_dom_sf"/>
</dbReference>
<dbReference type="InterPro" id="IPR000595">
    <property type="entry name" value="cNMP-bd_dom"/>
</dbReference>
<dbReference type="EMBL" id="CP089983">
    <property type="protein sequence ID" value="WXB10296.1"/>
    <property type="molecule type" value="Genomic_DNA"/>
</dbReference>
<keyword evidence="3" id="KW-1185">Reference proteome</keyword>
<proteinExistence type="predicted"/>
<feature type="domain" description="Cyclic nucleotide-binding" evidence="1">
    <location>
        <begin position="176"/>
        <end position="278"/>
    </location>
</feature>
<dbReference type="PANTHER" id="PTHR23011">
    <property type="entry name" value="CYCLIC NUCLEOTIDE-BINDING DOMAIN CONTAINING PROTEIN"/>
    <property type="match status" value="1"/>
</dbReference>